<dbReference type="PANTHER" id="PTHR42850:SF4">
    <property type="entry name" value="ZINC-DEPENDENT ENDOPOLYPHOSPHATASE"/>
    <property type="match status" value="1"/>
</dbReference>
<proteinExistence type="predicted"/>
<name>A0ABR6L5Q2_9HYPH</name>
<dbReference type="SUPFAM" id="SSF56300">
    <property type="entry name" value="Metallo-dependent phosphatases"/>
    <property type="match status" value="1"/>
</dbReference>
<sequence>MTGVHFLDARGPEGIRVYAIGDIHGHLDLLTEMHGRIAAEIERDKPSDWRIVHLGDLVDRGPDSRGVIEYLLAAMARDSRNIVLTGNHDTGFLDFLAKPDADGLFARHGGQETARSYGVGLNMSDASGLRQSHVQLVTAVPDSHLRFLRALPYSASFGDFFFCHAGIRPGIPLDQQDPQDLIWIRNQFLNHPGLHPKVVVHGHTPQAEPEVLANRVNIDTGVFYSGVLTALLIEGAEKRLFSVEKPGFSGRR</sequence>
<protein>
    <submittedName>
        <fullName evidence="2">Serine/threonine protein phosphatase 1</fullName>
        <ecNumber evidence="2">3.1.3.16</ecNumber>
    </submittedName>
</protein>
<evidence type="ECO:0000259" key="1">
    <source>
        <dbReference type="Pfam" id="PF00149"/>
    </source>
</evidence>
<dbReference type="InterPro" id="IPR029052">
    <property type="entry name" value="Metallo-depent_PP-like"/>
</dbReference>
<dbReference type="InterPro" id="IPR050126">
    <property type="entry name" value="Ap4A_hydrolase"/>
</dbReference>
<dbReference type="InterPro" id="IPR004843">
    <property type="entry name" value="Calcineurin-like_PHP"/>
</dbReference>
<reference evidence="2 3" key="1">
    <citation type="submission" date="2020-08" db="EMBL/GenBank/DDBJ databases">
        <title>Genomic Encyclopedia of Type Strains, Phase IV (KMG-IV): sequencing the most valuable type-strain genomes for metagenomic binning, comparative biology and taxonomic classification.</title>
        <authorList>
            <person name="Goeker M."/>
        </authorList>
    </citation>
    <scope>NUCLEOTIDE SEQUENCE [LARGE SCALE GENOMIC DNA]</scope>
    <source>
        <strain evidence="2 3">DSM 7050</strain>
    </source>
</reference>
<dbReference type="GO" id="GO:0004722">
    <property type="term" value="F:protein serine/threonine phosphatase activity"/>
    <property type="evidence" value="ECO:0007669"/>
    <property type="project" value="UniProtKB-EC"/>
</dbReference>
<dbReference type="RefSeq" id="WP_183263738.1">
    <property type="nucleotide sequence ID" value="NZ_BAAAVZ010000003.1"/>
</dbReference>
<dbReference type="CDD" id="cd00144">
    <property type="entry name" value="MPP_PPP_family"/>
    <property type="match status" value="1"/>
</dbReference>
<organism evidence="2 3">
    <name type="scientific">Aminobacter niigataensis</name>
    <dbReference type="NCBI Taxonomy" id="83265"/>
    <lineage>
        <taxon>Bacteria</taxon>
        <taxon>Pseudomonadati</taxon>
        <taxon>Pseudomonadota</taxon>
        <taxon>Alphaproteobacteria</taxon>
        <taxon>Hyphomicrobiales</taxon>
        <taxon>Phyllobacteriaceae</taxon>
        <taxon>Aminobacter</taxon>
    </lineage>
</organism>
<gene>
    <name evidence="2" type="ORF">GGQ99_003887</name>
</gene>
<dbReference type="Gene3D" id="3.60.21.10">
    <property type="match status" value="1"/>
</dbReference>
<dbReference type="Pfam" id="PF00149">
    <property type="entry name" value="Metallophos"/>
    <property type="match status" value="1"/>
</dbReference>
<dbReference type="EC" id="3.1.3.16" evidence="2"/>
<dbReference type="EMBL" id="JACHOT010000005">
    <property type="protein sequence ID" value="MBB4652114.1"/>
    <property type="molecule type" value="Genomic_DNA"/>
</dbReference>
<dbReference type="PANTHER" id="PTHR42850">
    <property type="entry name" value="METALLOPHOSPHOESTERASE"/>
    <property type="match status" value="1"/>
</dbReference>
<comment type="caution">
    <text evidence="2">The sequence shown here is derived from an EMBL/GenBank/DDBJ whole genome shotgun (WGS) entry which is preliminary data.</text>
</comment>
<dbReference type="Proteomes" id="UP000539538">
    <property type="component" value="Unassembled WGS sequence"/>
</dbReference>
<keyword evidence="2" id="KW-0378">Hydrolase</keyword>
<accession>A0ABR6L5Q2</accession>
<keyword evidence="3" id="KW-1185">Reference proteome</keyword>
<evidence type="ECO:0000313" key="3">
    <source>
        <dbReference type="Proteomes" id="UP000539538"/>
    </source>
</evidence>
<evidence type="ECO:0000313" key="2">
    <source>
        <dbReference type="EMBL" id="MBB4652114.1"/>
    </source>
</evidence>
<feature type="domain" description="Calcineurin-like phosphoesterase" evidence="1">
    <location>
        <begin position="15"/>
        <end position="208"/>
    </location>
</feature>